<proteinExistence type="predicted"/>
<dbReference type="EMBL" id="LATX01001317">
    <property type="protein sequence ID" value="KTB42572.1"/>
    <property type="molecule type" value="Genomic_DNA"/>
</dbReference>
<evidence type="ECO:0000313" key="3">
    <source>
        <dbReference type="Proteomes" id="UP000054988"/>
    </source>
</evidence>
<dbReference type="AlphaFoldDB" id="A0A0W0G1X0"/>
<comment type="caution">
    <text evidence="2">The sequence shown here is derived from an EMBL/GenBank/DDBJ whole genome shotgun (WGS) entry which is preliminary data.</text>
</comment>
<evidence type="ECO:0008006" key="4">
    <source>
        <dbReference type="Google" id="ProtNLM"/>
    </source>
</evidence>
<reference evidence="2 3" key="1">
    <citation type="submission" date="2015-12" db="EMBL/GenBank/DDBJ databases">
        <title>Draft genome sequence of Moniliophthora roreri, the causal agent of frosty pod rot of cacao.</title>
        <authorList>
            <person name="Aime M.C."/>
            <person name="Diaz-Valderrama J.R."/>
            <person name="Kijpornyongpan T."/>
            <person name="Phillips-Mora W."/>
        </authorList>
    </citation>
    <scope>NUCLEOTIDE SEQUENCE [LARGE SCALE GENOMIC DNA]</scope>
    <source>
        <strain evidence="2 3">MCA 2952</strain>
    </source>
</reference>
<protein>
    <recommendedName>
        <fullName evidence="4">Dockerin type 1</fullName>
    </recommendedName>
</protein>
<gene>
    <name evidence="2" type="ORF">WG66_4857</name>
</gene>
<evidence type="ECO:0000313" key="2">
    <source>
        <dbReference type="EMBL" id="KTB42572.1"/>
    </source>
</evidence>
<accession>A0A0W0G1X0</accession>
<dbReference type="Pfam" id="PF15892">
    <property type="entry name" value="BNR_4"/>
    <property type="match status" value="1"/>
</dbReference>
<dbReference type="eggNOG" id="ENOG502QS1D">
    <property type="taxonomic scope" value="Eukaryota"/>
</dbReference>
<feature type="signal peptide" evidence="1">
    <location>
        <begin position="1"/>
        <end position="18"/>
    </location>
</feature>
<feature type="chain" id="PRO_5006902268" description="Dockerin type 1" evidence="1">
    <location>
        <begin position="19"/>
        <end position="474"/>
    </location>
</feature>
<sequence length="474" mass="52714">MHISWLAFFLLSISASAAANLVKVLTYTPLGPDPQTKNRLNGESYQQDALISYNGYQYAAFWVPSSGNASVRHATIARRPFDGEWESFTLTDHNQTEDDGHNTISIGISAGDGTIHMAFDQHDNPLNYRVSKPSVASKPGEAEFSRDIFGPTTNLLPGLDRIDKSIHFVNITYPRFLQIPKSCDTEADLLLEMRVGRSGLGDDWIYHYTPGGNWTLVGKYLQGVQNNAYINGLDFDHKGLLHATWTYRDYINDTGKDVAVQAGPNGPENNHDLNYAYSSDAGFTWHNNWGQKIADMKSDAPVLPVSAGIVVFGIPKYGGILNQEAQTIDEKGRVHVLNRENTTGTEQWYHYWRNPTMDWNRRTLPLSLAGESVNNITKTPTVIGKRGKLVAPPNSEMLLALLPNNAANSTGLSVLGSTEKDNFTDWKVMWEVKEGNRWEVLFDRYRLTVGDGILSLFVVNGTEIGVLDMDLGTL</sequence>
<keyword evidence="1" id="KW-0732">Signal</keyword>
<organism evidence="2 3">
    <name type="scientific">Moniliophthora roreri</name>
    <name type="common">Frosty pod rot fungus</name>
    <name type="synonym">Monilia roreri</name>
    <dbReference type="NCBI Taxonomy" id="221103"/>
    <lineage>
        <taxon>Eukaryota</taxon>
        <taxon>Fungi</taxon>
        <taxon>Dikarya</taxon>
        <taxon>Basidiomycota</taxon>
        <taxon>Agaricomycotina</taxon>
        <taxon>Agaricomycetes</taxon>
        <taxon>Agaricomycetidae</taxon>
        <taxon>Agaricales</taxon>
        <taxon>Marasmiineae</taxon>
        <taxon>Marasmiaceae</taxon>
        <taxon>Moniliophthora</taxon>
    </lineage>
</organism>
<evidence type="ECO:0000256" key="1">
    <source>
        <dbReference type="SAM" id="SignalP"/>
    </source>
</evidence>
<name>A0A0W0G1X0_MONRR</name>
<dbReference type="Proteomes" id="UP000054988">
    <property type="component" value="Unassembled WGS sequence"/>
</dbReference>